<dbReference type="AlphaFoldDB" id="B9F8A2"/>
<sequence>MSSTVRHGGTMMSSVAFVEGSRMSRQASPAPTAFPIEPCGLLQRRSRWAVRAPSTAQQAPFTYPQPPSLTKKICIHHLHSPAGTHLPSPLDGDSEIHKTVTTSCGWAEGLRRPPLGYCGGRVEATATFSSSYSSSTAVMLPTQPKCSTTMRMTPGHPPPLANEVGGVERRATRMADVAPMAHLVSAIFIGQREWQTWHGISDLSC</sequence>
<gene>
    <name evidence="1" type="ORF">OsJ_10716</name>
</gene>
<protein>
    <submittedName>
        <fullName evidence="1">Uncharacterized protein</fullName>
    </submittedName>
</protein>
<evidence type="ECO:0000313" key="1">
    <source>
        <dbReference type="EMBL" id="EEE59000.1"/>
    </source>
</evidence>
<name>B9F8A2_ORYSJ</name>
<dbReference type="EMBL" id="CM000140">
    <property type="protein sequence ID" value="EEE59000.1"/>
    <property type="molecule type" value="Genomic_DNA"/>
</dbReference>
<reference evidence="1" key="1">
    <citation type="journal article" date="2005" name="PLoS Biol.">
        <title>The genomes of Oryza sativa: a history of duplications.</title>
        <authorList>
            <person name="Yu J."/>
            <person name="Wang J."/>
            <person name="Lin W."/>
            <person name="Li S."/>
            <person name="Li H."/>
            <person name="Zhou J."/>
            <person name="Ni P."/>
            <person name="Dong W."/>
            <person name="Hu S."/>
            <person name="Zeng C."/>
            <person name="Zhang J."/>
            <person name="Zhang Y."/>
            <person name="Li R."/>
            <person name="Xu Z."/>
            <person name="Li S."/>
            <person name="Li X."/>
            <person name="Zheng H."/>
            <person name="Cong L."/>
            <person name="Lin L."/>
            <person name="Yin J."/>
            <person name="Geng J."/>
            <person name="Li G."/>
            <person name="Shi J."/>
            <person name="Liu J."/>
            <person name="Lv H."/>
            <person name="Li J."/>
            <person name="Wang J."/>
            <person name="Deng Y."/>
            <person name="Ran L."/>
            <person name="Shi X."/>
            <person name="Wang X."/>
            <person name="Wu Q."/>
            <person name="Li C."/>
            <person name="Ren X."/>
            <person name="Wang J."/>
            <person name="Wang X."/>
            <person name="Li D."/>
            <person name="Liu D."/>
            <person name="Zhang X."/>
            <person name="Ji Z."/>
            <person name="Zhao W."/>
            <person name="Sun Y."/>
            <person name="Zhang Z."/>
            <person name="Bao J."/>
            <person name="Han Y."/>
            <person name="Dong L."/>
            <person name="Ji J."/>
            <person name="Chen P."/>
            <person name="Wu S."/>
            <person name="Liu J."/>
            <person name="Xiao Y."/>
            <person name="Bu D."/>
            <person name="Tan J."/>
            <person name="Yang L."/>
            <person name="Ye C."/>
            <person name="Zhang J."/>
            <person name="Xu J."/>
            <person name="Zhou Y."/>
            <person name="Yu Y."/>
            <person name="Zhang B."/>
            <person name="Zhuang S."/>
            <person name="Wei H."/>
            <person name="Liu B."/>
            <person name="Lei M."/>
            <person name="Yu H."/>
            <person name="Li Y."/>
            <person name="Xu H."/>
            <person name="Wei S."/>
            <person name="He X."/>
            <person name="Fang L."/>
            <person name="Zhang Z."/>
            <person name="Zhang Y."/>
            <person name="Huang X."/>
            <person name="Su Z."/>
            <person name="Tong W."/>
            <person name="Li J."/>
            <person name="Tong Z."/>
            <person name="Li S."/>
            <person name="Ye J."/>
            <person name="Wang L."/>
            <person name="Fang L."/>
            <person name="Lei T."/>
            <person name="Chen C."/>
            <person name="Chen H."/>
            <person name="Xu Z."/>
            <person name="Li H."/>
            <person name="Huang H."/>
            <person name="Zhang F."/>
            <person name="Xu H."/>
            <person name="Li N."/>
            <person name="Zhao C."/>
            <person name="Li S."/>
            <person name="Dong L."/>
            <person name="Huang Y."/>
            <person name="Li L."/>
            <person name="Xi Y."/>
            <person name="Qi Q."/>
            <person name="Li W."/>
            <person name="Zhang B."/>
            <person name="Hu W."/>
            <person name="Zhang Y."/>
            <person name="Tian X."/>
            <person name="Jiao Y."/>
            <person name="Liang X."/>
            <person name="Jin J."/>
            <person name="Gao L."/>
            <person name="Zheng W."/>
            <person name="Hao B."/>
            <person name="Liu S."/>
            <person name="Wang W."/>
            <person name="Yuan L."/>
            <person name="Cao M."/>
            <person name="McDermott J."/>
            <person name="Samudrala R."/>
            <person name="Wang J."/>
            <person name="Wong G.K."/>
            <person name="Yang H."/>
        </authorList>
    </citation>
    <scope>NUCLEOTIDE SEQUENCE [LARGE SCALE GENOMIC DNA]</scope>
</reference>
<reference evidence="1" key="2">
    <citation type="submission" date="2008-12" db="EMBL/GenBank/DDBJ databases">
        <title>Improved gene annotation of the rice (Oryza sativa) genomes.</title>
        <authorList>
            <person name="Wang J."/>
            <person name="Li R."/>
            <person name="Fan W."/>
            <person name="Huang Q."/>
            <person name="Zhang J."/>
            <person name="Zhou Y."/>
            <person name="Hu Y."/>
            <person name="Zi S."/>
            <person name="Li J."/>
            <person name="Ni P."/>
            <person name="Zheng H."/>
            <person name="Zhang Y."/>
            <person name="Zhao M."/>
            <person name="Hao Q."/>
            <person name="McDermott J."/>
            <person name="Samudrala R."/>
            <person name="Kristiansen K."/>
            <person name="Wong G.K.-S."/>
        </authorList>
    </citation>
    <scope>NUCLEOTIDE SEQUENCE</scope>
</reference>
<accession>B9F8A2</accession>
<proteinExistence type="predicted"/>
<organism evidence="1">
    <name type="scientific">Oryza sativa subsp. japonica</name>
    <name type="common">Rice</name>
    <dbReference type="NCBI Taxonomy" id="39947"/>
    <lineage>
        <taxon>Eukaryota</taxon>
        <taxon>Viridiplantae</taxon>
        <taxon>Streptophyta</taxon>
        <taxon>Embryophyta</taxon>
        <taxon>Tracheophyta</taxon>
        <taxon>Spermatophyta</taxon>
        <taxon>Magnoliopsida</taxon>
        <taxon>Liliopsida</taxon>
        <taxon>Poales</taxon>
        <taxon>Poaceae</taxon>
        <taxon>BOP clade</taxon>
        <taxon>Oryzoideae</taxon>
        <taxon>Oryzeae</taxon>
        <taxon>Oryzinae</taxon>
        <taxon>Oryza</taxon>
        <taxon>Oryza sativa</taxon>
    </lineage>
</organism>
<dbReference type="Proteomes" id="UP000007752">
    <property type="component" value="Chromosome 3"/>
</dbReference>